<dbReference type="InterPro" id="IPR016697">
    <property type="entry name" value="Aquaporin_11/12"/>
</dbReference>
<dbReference type="GO" id="GO:0015267">
    <property type="term" value="F:channel activity"/>
    <property type="evidence" value="ECO:0007669"/>
    <property type="project" value="InterPro"/>
</dbReference>
<organism evidence="7 8">
    <name type="scientific">Mizuhopecten yessoensis</name>
    <name type="common">Japanese scallop</name>
    <name type="synonym">Patinopecten yessoensis</name>
    <dbReference type="NCBI Taxonomy" id="6573"/>
    <lineage>
        <taxon>Eukaryota</taxon>
        <taxon>Metazoa</taxon>
        <taxon>Spiralia</taxon>
        <taxon>Lophotrochozoa</taxon>
        <taxon>Mollusca</taxon>
        <taxon>Bivalvia</taxon>
        <taxon>Autobranchia</taxon>
        <taxon>Pteriomorphia</taxon>
        <taxon>Pectinida</taxon>
        <taxon>Pectinoidea</taxon>
        <taxon>Pectinidae</taxon>
        <taxon>Mizuhopecten</taxon>
    </lineage>
</organism>
<protein>
    <recommendedName>
        <fullName evidence="6">Aquaporin</fullName>
    </recommendedName>
</protein>
<keyword evidence="5 6" id="KW-0472">Membrane</keyword>
<evidence type="ECO:0000313" key="8">
    <source>
        <dbReference type="Proteomes" id="UP000242188"/>
    </source>
</evidence>
<dbReference type="Pfam" id="PF00230">
    <property type="entry name" value="MIP"/>
    <property type="match status" value="1"/>
</dbReference>
<evidence type="ECO:0000256" key="5">
    <source>
        <dbReference type="ARBA" id="ARBA00023136"/>
    </source>
</evidence>
<dbReference type="PANTHER" id="PTHR21191">
    <property type="entry name" value="AQUAPORIN"/>
    <property type="match status" value="1"/>
</dbReference>
<reference evidence="7 8" key="1">
    <citation type="journal article" date="2017" name="Nat. Ecol. Evol.">
        <title>Scallop genome provides insights into evolution of bilaterian karyotype and development.</title>
        <authorList>
            <person name="Wang S."/>
            <person name="Zhang J."/>
            <person name="Jiao W."/>
            <person name="Li J."/>
            <person name="Xun X."/>
            <person name="Sun Y."/>
            <person name="Guo X."/>
            <person name="Huan P."/>
            <person name="Dong B."/>
            <person name="Zhang L."/>
            <person name="Hu X."/>
            <person name="Sun X."/>
            <person name="Wang J."/>
            <person name="Zhao C."/>
            <person name="Wang Y."/>
            <person name="Wang D."/>
            <person name="Huang X."/>
            <person name="Wang R."/>
            <person name="Lv J."/>
            <person name="Li Y."/>
            <person name="Zhang Z."/>
            <person name="Liu B."/>
            <person name="Lu W."/>
            <person name="Hui Y."/>
            <person name="Liang J."/>
            <person name="Zhou Z."/>
            <person name="Hou R."/>
            <person name="Li X."/>
            <person name="Liu Y."/>
            <person name="Li H."/>
            <person name="Ning X."/>
            <person name="Lin Y."/>
            <person name="Zhao L."/>
            <person name="Xing Q."/>
            <person name="Dou J."/>
            <person name="Li Y."/>
            <person name="Mao J."/>
            <person name="Guo H."/>
            <person name="Dou H."/>
            <person name="Li T."/>
            <person name="Mu C."/>
            <person name="Jiang W."/>
            <person name="Fu Q."/>
            <person name="Fu X."/>
            <person name="Miao Y."/>
            <person name="Liu J."/>
            <person name="Yu Q."/>
            <person name="Li R."/>
            <person name="Liao H."/>
            <person name="Li X."/>
            <person name="Kong Y."/>
            <person name="Jiang Z."/>
            <person name="Chourrout D."/>
            <person name="Li R."/>
            <person name="Bao Z."/>
        </authorList>
    </citation>
    <scope>NUCLEOTIDE SEQUENCE [LARGE SCALE GENOMIC DNA]</scope>
    <source>
        <strain evidence="7 8">PY_sf001</strain>
    </source>
</reference>
<dbReference type="OrthoDB" id="1580043at2759"/>
<evidence type="ECO:0000256" key="3">
    <source>
        <dbReference type="ARBA" id="ARBA00022692"/>
    </source>
</evidence>
<evidence type="ECO:0000256" key="2">
    <source>
        <dbReference type="ARBA" id="ARBA00005900"/>
    </source>
</evidence>
<dbReference type="Gene3D" id="1.20.1080.10">
    <property type="entry name" value="Glycerol uptake facilitator protein"/>
    <property type="match status" value="1"/>
</dbReference>
<dbReference type="InterPro" id="IPR051883">
    <property type="entry name" value="AQP11/12_channel"/>
</dbReference>
<name>A0A210Q0R2_MIZYE</name>
<dbReference type="SMR" id="A0A210Q0R2"/>
<dbReference type="AlphaFoldDB" id="A0A210Q0R2"/>
<dbReference type="InterPro" id="IPR000425">
    <property type="entry name" value="MIP"/>
</dbReference>
<gene>
    <name evidence="7" type="ORF">KP79_PYT19430</name>
</gene>
<dbReference type="EMBL" id="NEDP02005295">
    <property type="protein sequence ID" value="OWF42344.1"/>
    <property type="molecule type" value="Genomic_DNA"/>
</dbReference>
<keyword evidence="8" id="KW-1185">Reference proteome</keyword>
<evidence type="ECO:0000256" key="6">
    <source>
        <dbReference type="PIRNR" id="PIRNR017529"/>
    </source>
</evidence>
<feature type="transmembrane region" description="Helical" evidence="6">
    <location>
        <begin position="91"/>
        <end position="111"/>
    </location>
</feature>
<keyword evidence="4 6" id="KW-1133">Transmembrane helix</keyword>
<accession>A0A210Q0R2</accession>
<dbReference type="GO" id="GO:0016020">
    <property type="term" value="C:membrane"/>
    <property type="evidence" value="ECO:0007669"/>
    <property type="project" value="UniProtKB-SubCell"/>
</dbReference>
<keyword evidence="3 6" id="KW-0812">Transmembrane</keyword>
<feature type="transmembrane region" description="Helical" evidence="6">
    <location>
        <begin position="252"/>
        <end position="269"/>
    </location>
</feature>
<comment type="similarity">
    <text evidence="2">Belongs to the MIP/aquaporin (TC 1.A.8) family. AQP11/AQP12 subfamily.</text>
</comment>
<feature type="transmembrane region" description="Helical" evidence="6">
    <location>
        <begin position="28"/>
        <end position="49"/>
    </location>
</feature>
<dbReference type="PANTHER" id="PTHR21191:SF16">
    <property type="entry name" value="AQUAPORIN"/>
    <property type="match status" value="1"/>
</dbReference>
<comment type="caution">
    <text evidence="7">The sequence shown here is derived from an EMBL/GenBank/DDBJ whole genome shotgun (WGS) entry which is preliminary data.</text>
</comment>
<dbReference type="InterPro" id="IPR023271">
    <property type="entry name" value="Aquaporin-like"/>
</dbReference>
<feature type="transmembrane region" description="Helical" evidence="6">
    <location>
        <begin position="177"/>
        <end position="198"/>
    </location>
</feature>
<proteinExistence type="inferred from homology"/>
<dbReference type="STRING" id="6573.A0A210Q0R2"/>
<dbReference type="GO" id="GO:0005737">
    <property type="term" value="C:cytoplasm"/>
    <property type="evidence" value="ECO:0007669"/>
    <property type="project" value="TreeGrafter"/>
</dbReference>
<evidence type="ECO:0000313" key="7">
    <source>
        <dbReference type="EMBL" id="OWF42344.1"/>
    </source>
</evidence>
<feature type="transmembrane region" description="Helical" evidence="6">
    <location>
        <begin position="210"/>
        <end position="232"/>
    </location>
</feature>
<dbReference type="Proteomes" id="UP000242188">
    <property type="component" value="Unassembled WGS sequence"/>
</dbReference>
<dbReference type="SUPFAM" id="SSF81338">
    <property type="entry name" value="Aquaporin-like"/>
    <property type="match status" value="1"/>
</dbReference>
<sequence>MEANVVMANMTWRPLWQMAFGTVPVEEFLSPMGGSLLYLTITILSGFILRILSKVILHPVISEYVCDFLATMEMCAYFYENNFIFSRYGPVWLFVAIVIECVIANRTYFGASENPVKALYSLCMKEIGPVKAVLKIAVQTLAGLASYRFARFVWSLDMVPDHRQRYYETSCVTDLNVTLLFGMGIELAATLTDTWLGMQTVMKNSFIDELIKVGNGALMIVIGISTTGMYFNPAMATGHLLGCKGATNQDHLIVYWVGPFVGCIIALLFDRVLHIDVTKSKPVAADKKKK</sequence>
<dbReference type="PIRSF" id="PIRSF017529">
    <property type="entry name" value="Aquaporin_11/12"/>
    <property type="match status" value="1"/>
</dbReference>
<evidence type="ECO:0000256" key="4">
    <source>
        <dbReference type="ARBA" id="ARBA00022989"/>
    </source>
</evidence>
<comment type="subcellular location">
    <subcellularLocation>
        <location evidence="1">Membrane</location>
        <topology evidence="1">Multi-pass membrane protein</topology>
    </subcellularLocation>
</comment>
<evidence type="ECO:0000256" key="1">
    <source>
        <dbReference type="ARBA" id="ARBA00004141"/>
    </source>
</evidence>